<evidence type="ECO:0000256" key="1">
    <source>
        <dbReference type="ARBA" id="ARBA00004651"/>
    </source>
</evidence>
<gene>
    <name evidence="7" type="ORF">DYU11_11080</name>
</gene>
<evidence type="ECO:0000256" key="2">
    <source>
        <dbReference type="ARBA" id="ARBA00022475"/>
    </source>
</evidence>
<accession>A0A418MAY0</accession>
<keyword evidence="5 6" id="KW-0472">Membrane</keyword>
<sequence>MRRIPPFLRVAANAFTNLKANDPIRMAGATAFFAFFALPAIVIILTQVYGELLTGDERWVRWQLFRQLADVFGRPGARQLRDISRSLQQARSSGLSTVLSVVVLLLASTTMFVIIKNSINQLWNVRATPQRRVWNALADRLTALGVIVLTGLLFTASLTLQRALAALAREGMGAGFGLTLIQSVQEHGVSVLILTVWFAFVFRYLPDVRIDWRAVWVGALVTGVLVEIGKYVLAHLLIDSAVGSLYGSAGAITLVLLFVFYCSLIFYYGASFTRQYAHWKKLDASPKAHSATYQIREVDE</sequence>
<feature type="transmembrane region" description="Helical" evidence="6">
    <location>
        <begin position="180"/>
        <end position="202"/>
    </location>
</feature>
<protein>
    <submittedName>
        <fullName evidence="7">YihY/virulence factor BrkB family protein</fullName>
    </submittedName>
</protein>
<organism evidence="7 8">
    <name type="scientific">Fibrisoma montanum</name>
    <dbReference type="NCBI Taxonomy" id="2305895"/>
    <lineage>
        <taxon>Bacteria</taxon>
        <taxon>Pseudomonadati</taxon>
        <taxon>Bacteroidota</taxon>
        <taxon>Cytophagia</taxon>
        <taxon>Cytophagales</taxon>
        <taxon>Spirosomataceae</taxon>
        <taxon>Fibrisoma</taxon>
    </lineage>
</organism>
<dbReference type="PANTHER" id="PTHR30213">
    <property type="entry name" value="INNER MEMBRANE PROTEIN YHJD"/>
    <property type="match status" value="1"/>
</dbReference>
<evidence type="ECO:0000256" key="5">
    <source>
        <dbReference type="ARBA" id="ARBA00023136"/>
    </source>
</evidence>
<name>A0A418MAY0_9BACT</name>
<dbReference type="InterPro" id="IPR017039">
    <property type="entry name" value="Virul_fac_BrkB"/>
</dbReference>
<comment type="subcellular location">
    <subcellularLocation>
        <location evidence="1">Cell membrane</location>
        <topology evidence="1">Multi-pass membrane protein</topology>
    </subcellularLocation>
</comment>
<dbReference type="PANTHER" id="PTHR30213:SF1">
    <property type="entry name" value="INNER MEMBRANE PROTEIN YHJD"/>
    <property type="match status" value="1"/>
</dbReference>
<evidence type="ECO:0000256" key="4">
    <source>
        <dbReference type="ARBA" id="ARBA00022989"/>
    </source>
</evidence>
<keyword evidence="8" id="KW-1185">Reference proteome</keyword>
<dbReference type="Proteomes" id="UP000283523">
    <property type="component" value="Unassembled WGS sequence"/>
</dbReference>
<evidence type="ECO:0000313" key="7">
    <source>
        <dbReference type="EMBL" id="RIV23527.1"/>
    </source>
</evidence>
<keyword evidence="2" id="KW-1003">Cell membrane</keyword>
<dbReference type="Pfam" id="PF03631">
    <property type="entry name" value="Virul_fac_BrkB"/>
    <property type="match status" value="1"/>
</dbReference>
<comment type="caution">
    <text evidence="7">The sequence shown here is derived from an EMBL/GenBank/DDBJ whole genome shotgun (WGS) entry which is preliminary data.</text>
</comment>
<dbReference type="AlphaFoldDB" id="A0A418MAY0"/>
<feature type="transmembrane region" description="Helical" evidence="6">
    <location>
        <begin position="27"/>
        <end position="49"/>
    </location>
</feature>
<feature type="transmembrane region" description="Helical" evidence="6">
    <location>
        <begin position="94"/>
        <end position="115"/>
    </location>
</feature>
<evidence type="ECO:0000313" key="8">
    <source>
        <dbReference type="Proteomes" id="UP000283523"/>
    </source>
</evidence>
<keyword evidence="4 6" id="KW-1133">Transmembrane helix</keyword>
<dbReference type="EMBL" id="QXED01000003">
    <property type="protein sequence ID" value="RIV23527.1"/>
    <property type="molecule type" value="Genomic_DNA"/>
</dbReference>
<dbReference type="OrthoDB" id="9797028at2"/>
<feature type="transmembrane region" description="Helical" evidence="6">
    <location>
        <begin position="214"/>
        <end position="233"/>
    </location>
</feature>
<dbReference type="GO" id="GO:0005886">
    <property type="term" value="C:plasma membrane"/>
    <property type="evidence" value="ECO:0007669"/>
    <property type="project" value="UniProtKB-SubCell"/>
</dbReference>
<dbReference type="RefSeq" id="WP_119667742.1">
    <property type="nucleotide sequence ID" value="NZ_QXED01000003.1"/>
</dbReference>
<evidence type="ECO:0000256" key="3">
    <source>
        <dbReference type="ARBA" id="ARBA00022692"/>
    </source>
</evidence>
<proteinExistence type="predicted"/>
<dbReference type="PIRSF" id="PIRSF035875">
    <property type="entry name" value="RNase_BN"/>
    <property type="match status" value="1"/>
</dbReference>
<keyword evidence="3 6" id="KW-0812">Transmembrane</keyword>
<feature type="transmembrane region" description="Helical" evidence="6">
    <location>
        <begin position="136"/>
        <end position="160"/>
    </location>
</feature>
<reference evidence="7 8" key="1">
    <citation type="submission" date="2018-08" db="EMBL/GenBank/DDBJ databases">
        <title>Fibrisoma montanum sp. nov., isolated from Danxia mountain soil.</title>
        <authorList>
            <person name="Huang Y."/>
        </authorList>
    </citation>
    <scope>NUCLEOTIDE SEQUENCE [LARGE SCALE GENOMIC DNA]</scope>
    <source>
        <strain evidence="7 8">HYT19</strain>
    </source>
</reference>
<feature type="transmembrane region" description="Helical" evidence="6">
    <location>
        <begin position="245"/>
        <end position="270"/>
    </location>
</feature>
<evidence type="ECO:0000256" key="6">
    <source>
        <dbReference type="SAM" id="Phobius"/>
    </source>
</evidence>